<dbReference type="GO" id="GO:0046872">
    <property type="term" value="F:metal ion binding"/>
    <property type="evidence" value="ECO:0007669"/>
    <property type="project" value="UniProtKB-KW"/>
</dbReference>
<protein>
    <submittedName>
        <fullName evidence="3">Catechol 2,3-dioxygenase</fullName>
    </submittedName>
</protein>
<dbReference type="InterPro" id="IPR051785">
    <property type="entry name" value="MMCE/EMCE_epimerase"/>
</dbReference>
<sequence>MSKQPHPRGLAHVGLTVPDLEEAIEWYRDVLGFTHIKGPDTITANEGYGGRQAANLLGDFESMRFAHLATGNQIGIELFEFESTSGQSDPDPPQPGLFHLCVIDPDVEGLATRIDENGGDHYAEIWQIFEEDDEYTLTYCRDPFGNLVEIYSHSHERIYSNQSK</sequence>
<dbReference type="PANTHER" id="PTHR43048:SF6">
    <property type="entry name" value="BLR8189 PROTEIN"/>
    <property type="match status" value="1"/>
</dbReference>
<dbReference type="Proteomes" id="UP000199607">
    <property type="component" value="Unassembled WGS sequence"/>
</dbReference>
<dbReference type="PANTHER" id="PTHR43048">
    <property type="entry name" value="METHYLMALONYL-COA EPIMERASE"/>
    <property type="match status" value="1"/>
</dbReference>
<keyword evidence="3" id="KW-0223">Dioxygenase</keyword>
<dbReference type="RefSeq" id="WP_089865509.1">
    <property type="nucleotide sequence ID" value="NZ_FOTC01000001.1"/>
</dbReference>
<feature type="domain" description="VOC" evidence="2">
    <location>
        <begin position="9"/>
        <end position="153"/>
    </location>
</feature>
<dbReference type="InterPro" id="IPR037523">
    <property type="entry name" value="VOC_core"/>
</dbReference>
<dbReference type="GO" id="GO:0046491">
    <property type="term" value="P:L-methylmalonyl-CoA metabolic process"/>
    <property type="evidence" value="ECO:0007669"/>
    <property type="project" value="TreeGrafter"/>
</dbReference>
<keyword evidence="3" id="KW-0560">Oxidoreductase</keyword>
<dbReference type="Pfam" id="PF00903">
    <property type="entry name" value="Glyoxalase"/>
    <property type="match status" value="1"/>
</dbReference>
<dbReference type="PROSITE" id="PS51819">
    <property type="entry name" value="VOC"/>
    <property type="match status" value="1"/>
</dbReference>
<evidence type="ECO:0000313" key="4">
    <source>
        <dbReference type="Proteomes" id="UP000199607"/>
    </source>
</evidence>
<evidence type="ECO:0000259" key="2">
    <source>
        <dbReference type="PROSITE" id="PS51819"/>
    </source>
</evidence>
<evidence type="ECO:0000256" key="1">
    <source>
        <dbReference type="ARBA" id="ARBA00022723"/>
    </source>
</evidence>
<proteinExistence type="predicted"/>
<organism evidence="3 4">
    <name type="scientific">Halogranum rubrum</name>
    <dbReference type="NCBI Taxonomy" id="553466"/>
    <lineage>
        <taxon>Archaea</taxon>
        <taxon>Methanobacteriati</taxon>
        <taxon>Methanobacteriota</taxon>
        <taxon>Stenosarchaea group</taxon>
        <taxon>Halobacteria</taxon>
        <taxon>Halobacteriales</taxon>
        <taxon>Haloferacaceae</taxon>
    </lineage>
</organism>
<dbReference type="InterPro" id="IPR004360">
    <property type="entry name" value="Glyas_Fos-R_dOase_dom"/>
</dbReference>
<dbReference type="GO" id="GO:0051213">
    <property type="term" value="F:dioxygenase activity"/>
    <property type="evidence" value="ECO:0007669"/>
    <property type="project" value="UniProtKB-KW"/>
</dbReference>
<evidence type="ECO:0000313" key="3">
    <source>
        <dbReference type="EMBL" id="SFK68980.1"/>
    </source>
</evidence>
<keyword evidence="4" id="KW-1185">Reference proteome</keyword>
<accession>A0A1I4BKU9</accession>
<dbReference type="EMBL" id="FOTC01000001">
    <property type="protein sequence ID" value="SFK68980.1"/>
    <property type="molecule type" value="Genomic_DNA"/>
</dbReference>
<dbReference type="AlphaFoldDB" id="A0A1I4BKU9"/>
<dbReference type="GO" id="GO:0004493">
    <property type="term" value="F:methylmalonyl-CoA epimerase activity"/>
    <property type="evidence" value="ECO:0007669"/>
    <property type="project" value="TreeGrafter"/>
</dbReference>
<keyword evidence="1" id="KW-0479">Metal-binding</keyword>
<reference evidence="4" key="1">
    <citation type="submission" date="2016-10" db="EMBL/GenBank/DDBJ databases">
        <authorList>
            <person name="Varghese N."/>
            <person name="Submissions S."/>
        </authorList>
    </citation>
    <scope>NUCLEOTIDE SEQUENCE [LARGE SCALE GENOMIC DNA]</scope>
    <source>
        <strain evidence="4">CGMCC 1.7738</strain>
    </source>
</reference>
<dbReference type="InterPro" id="IPR029068">
    <property type="entry name" value="Glyas_Bleomycin-R_OHBP_Dase"/>
</dbReference>
<gene>
    <name evidence="3" type="ORF">SAMN04487950_0599</name>
</gene>
<dbReference type="Gene3D" id="3.10.180.10">
    <property type="entry name" value="2,3-Dihydroxybiphenyl 1,2-Dioxygenase, domain 1"/>
    <property type="match status" value="1"/>
</dbReference>
<dbReference type="SUPFAM" id="SSF54593">
    <property type="entry name" value="Glyoxalase/Bleomycin resistance protein/Dihydroxybiphenyl dioxygenase"/>
    <property type="match status" value="1"/>
</dbReference>
<name>A0A1I4BKU9_9EURY</name>